<evidence type="ECO:0000259" key="1">
    <source>
        <dbReference type="Pfam" id="PF12680"/>
    </source>
</evidence>
<dbReference type="InterPro" id="IPR032710">
    <property type="entry name" value="NTF2-like_dom_sf"/>
</dbReference>
<dbReference type="SUPFAM" id="SSF54427">
    <property type="entry name" value="NTF2-like"/>
    <property type="match status" value="1"/>
</dbReference>
<dbReference type="Gene3D" id="3.10.450.50">
    <property type="match status" value="1"/>
</dbReference>
<reference evidence="2 3" key="1">
    <citation type="submission" date="2018-10" db="EMBL/GenBank/DDBJ databases">
        <title>Parasedimentitalea marina sp. nov., a psychrophilic bacterium isolated from deep seawater of the New Britain Trench.</title>
        <authorList>
            <person name="Cao J."/>
        </authorList>
    </citation>
    <scope>NUCLEOTIDE SEQUENCE [LARGE SCALE GENOMIC DNA]</scope>
    <source>
        <strain evidence="2 3">W43</strain>
    </source>
</reference>
<feature type="domain" description="SnoaL-like" evidence="1">
    <location>
        <begin position="7"/>
        <end position="120"/>
    </location>
</feature>
<keyword evidence="3" id="KW-1185">Reference proteome</keyword>
<dbReference type="KEGG" id="sedi:EBB79_04970"/>
<dbReference type="RefSeq" id="WP_127747859.1">
    <property type="nucleotide sequence ID" value="NZ_CP033219.1"/>
</dbReference>
<dbReference type="OrthoDB" id="1492879at2"/>
<dbReference type="InterPro" id="IPR037401">
    <property type="entry name" value="SnoaL-like"/>
</dbReference>
<proteinExistence type="predicted"/>
<sequence>MTIKQTAQRFFDACETGKGWDTCQQWCHSQATFSAQADALAEVSTLADYTDWMKGLLSPIPDGHYELKSFAVDDERGNVTAAAVFHGTHTVDAGTGAPTGMSVSADYVYVMDFDGDKIKHMTKIWNDGHSLKQLGWA</sequence>
<evidence type="ECO:0000313" key="2">
    <source>
        <dbReference type="EMBL" id="AZV80318.1"/>
    </source>
</evidence>
<name>A0A3T0N8G8_9RHOB</name>
<evidence type="ECO:0000313" key="3">
    <source>
        <dbReference type="Proteomes" id="UP000283063"/>
    </source>
</evidence>
<protein>
    <submittedName>
        <fullName evidence="2">Nuclear transport factor 2 family protein</fullName>
    </submittedName>
</protein>
<organism evidence="2 3">
    <name type="scientific">Parasedimentitalea marina</name>
    <dbReference type="NCBI Taxonomy" id="2483033"/>
    <lineage>
        <taxon>Bacteria</taxon>
        <taxon>Pseudomonadati</taxon>
        <taxon>Pseudomonadota</taxon>
        <taxon>Alphaproteobacteria</taxon>
        <taxon>Rhodobacterales</taxon>
        <taxon>Paracoccaceae</taxon>
        <taxon>Parasedimentitalea</taxon>
    </lineage>
</organism>
<dbReference type="AlphaFoldDB" id="A0A3T0N8G8"/>
<dbReference type="Proteomes" id="UP000283063">
    <property type="component" value="Chromosome"/>
</dbReference>
<accession>A0A3T0N8G8</accession>
<dbReference type="Pfam" id="PF12680">
    <property type="entry name" value="SnoaL_2"/>
    <property type="match status" value="1"/>
</dbReference>
<dbReference type="EMBL" id="CP033219">
    <property type="protein sequence ID" value="AZV80318.1"/>
    <property type="molecule type" value="Genomic_DNA"/>
</dbReference>
<gene>
    <name evidence="2" type="ORF">EBB79_04970</name>
</gene>